<evidence type="ECO:0000313" key="3">
    <source>
        <dbReference type="EMBL" id="CAF0929985.1"/>
    </source>
</evidence>
<dbReference type="AlphaFoldDB" id="A0A814BQC8"/>
<name>A0A814BQC8_9BILA</name>
<dbReference type="OrthoDB" id="514777at2759"/>
<keyword evidence="4" id="KW-1185">Reference proteome</keyword>
<evidence type="ECO:0000313" key="4">
    <source>
        <dbReference type="Proteomes" id="UP000663879"/>
    </source>
</evidence>
<dbReference type="Pfam" id="PF02020">
    <property type="entry name" value="W2"/>
    <property type="match status" value="1"/>
</dbReference>
<dbReference type="InterPro" id="IPR003307">
    <property type="entry name" value="W2_domain"/>
</dbReference>
<accession>A0A814BQC8</accession>
<feature type="region of interest" description="Disordered" evidence="1">
    <location>
        <begin position="1"/>
        <end position="22"/>
    </location>
</feature>
<protein>
    <recommendedName>
        <fullName evidence="2">W2 domain-containing protein</fullName>
    </recommendedName>
</protein>
<dbReference type="CDD" id="cd11559">
    <property type="entry name" value="W2_eIF4G1_like"/>
    <property type="match status" value="1"/>
</dbReference>
<evidence type="ECO:0000256" key="1">
    <source>
        <dbReference type="SAM" id="MobiDB-lite"/>
    </source>
</evidence>
<evidence type="ECO:0000259" key="2">
    <source>
        <dbReference type="PROSITE" id="PS51363"/>
    </source>
</evidence>
<dbReference type="Proteomes" id="UP000663879">
    <property type="component" value="Unassembled WGS sequence"/>
</dbReference>
<dbReference type="PROSITE" id="PS51363">
    <property type="entry name" value="W2"/>
    <property type="match status" value="1"/>
</dbReference>
<comment type="caution">
    <text evidence="3">The sequence shown here is derived from an EMBL/GenBank/DDBJ whole genome shotgun (WGS) entry which is preliminary data.</text>
</comment>
<dbReference type="Gene3D" id="1.25.40.180">
    <property type="match status" value="2"/>
</dbReference>
<reference evidence="3" key="1">
    <citation type="submission" date="2021-02" db="EMBL/GenBank/DDBJ databases">
        <authorList>
            <person name="Nowell W R."/>
        </authorList>
    </citation>
    <scope>NUCLEOTIDE SEQUENCE</scope>
    <source>
        <strain evidence="3">Ploen Becks lab</strain>
    </source>
</reference>
<dbReference type="FunFam" id="1.25.40.180:FF:000042">
    <property type="entry name" value="Eukaryotic translation initiation factor 4 gamma"/>
    <property type="match status" value="1"/>
</dbReference>
<gene>
    <name evidence="3" type="ORF">OXX778_LOCUS12850</name>
</gene>
<dbReference type="SUPFAM" id="SSF48371">
    <property type="entry name" value="ARM repeat"/>
    <property type="match status" value="2"/>
</dbReference>
<sequence>MAKSTSMDSEAFHRSHKPQNGSTVIKIKDIKKNLNTEMTLGSGCGAGYGLNKPKIDRRVSKKTYTEDEVERKADNLLNELVDNKNLIESIKDLEEFNPKTSHLEQGLKRVIEISDDMSIDIPKISSYLSQIIAPLFNENLSVEFLRNALEPVKEIKLCADIISEALNRASDRLGHSTISDIFRASNLQLNEFLQGIDDSKEYINQHKLQWVTVEKSRERTTSSSVSIDQIENKLNQIFTPSVENKVIFDKIEKEYSPSECSSKPFIRALVIAVCNSCYNQNKFDADLFKKRVPILNKYIAKKEDLELESLFAIQTLDNRLKHQPGYMRIIFDLMYDEDIVREDVFLTWRTEDREEGHGICVLSLKAFFDWLTDADNDTNEA</sequence>
<proteinExistence type="predicted"/>
<dbReference type="SMART" id="SM00515">
    <property type="entry name" value="eIF5C"/>
    <property type="match status" value="1"/>
</dbReference>
<dbReference type="InterPro" id="IPR016024">
    <property type="entry name" value="ARM-type_fold"/>
</dbReference>
<dbReference type="EMBL" id="CAJNOC010002384">
    <property type="protein sequence ID" value="CAF0929985.1"/>
    <property type="molecule type" value="Genomic_DNA"/>
</dbReference>
<feature type="domain" description="W2" evidence="2">
    <location>
        <begin position="211"/>
        <end position="381"/>
    </location>
</feature>
<organism evidence="3 4">
    <name type="scientific">Brachionus calyciflorus</name>
    <dbReference type="NCBI Taxonomy" id="104777"/>
    <lineage>
        <taxon>Eukaryota</taxon>
        <taxon>Metazoa</taxon>
        <taxon>Spiralia</taxon>
        <taxon>Gnathifera</taxon>
        <taxon>Rotifera</taxon>
        <taxon>Eurotatoria</taxon>
        <taxon>Monogononta</taxon>
        <taxon>Pseudotrocha</taxon>
        <taxon>Ploima</taxon>
        <taxon>Brachionidae</taxon>
        <taxon>Brachionus</taxon>
    </lineage>
</organism>